<dbReference type="GO" id="GO:0019867">
    <property type="term" value="C:outer membrane"/>
    <property type="evidence" value="ECO:0007669"/>
    <property type="project" value="InterPro"/>
</dbReference>
<gene>
    <name evidence="4" type="ORF">MNBD_GAMMA15-2084</name>
</gene>
<name>A0A3B0YJX4_9ZZZZ</name>
<sequence length="178" mass="19617">MIASKRLLPSTAITLAVLLAALLSACGFQLRGSIALPPALNVTLLEVKDPWQGIAAALREELESSGARVTARASDATAVLTLTDERSKRRVLSVGSRGKASEYELFEGVTFSLRDSEGQELLKPQKLSLTRDLVFDQTRLLGKESEREELQEQMHRSLARQIITRIRTRLQAHEPATP</sequence>
<dbReference type="GO" id="GO:1990351">
    <property type="term" value="C:transporter complex"/>
    <property type="evidence" value="ECO:0007669"/>
    <property type="project" value="TreeGrafter"/>
</dbReference>
<dbReference type="PROSITE" id="PS51257">
    <property type="entry name" value="PROKAR_LIPOPROTEIN"/>
    <property type="match status" value="1"/>
</dbReference>
<dbReference type="GO" id="GO:0043165">
    <property type="term" value="P:Gram-negative-bacterium-type cell outer membrane assembly"/>
    <property type="evidence" value="ECO:0007669"/>
    <property type="project" value="InterPro"/>
</dbReference>
<keyword evidence="2" id="KW-0472">Membrane</keyword>
<accession>A0A3B0YJX4</accession>
<dbReference type="GO" id="GO:0001530">
    <property type="term" value="F:lipopolysaccharide binding"/>
    <property type="evidence" value="ECO:0007669"/>
    <property type="project" value="TreeGrafter"/>
</dbReference>
<dbReference type="Gene3D" id="3.30.160.150">
    <property type="entry name" value="Lipoprotein like domain"/>
    <property type="match status" value="1"/>
</dbReference>
<keyword evidence="3" id="KW-0998">Cell outer membrane</keyword>
<dbReference type="PANTHER" id="PTHR38098:SF1">
    <property type="entry name" value="LPS-ASSEMBLY LIPOPROTEIN LPTE"/>
    <property type="match status" value="1"/>
</dbReference>
<keyword evidence="1" id="KW-0732">Signal</keyword>
<proteinExistence type="inferred from homology"/>
<dbReference type="HAMAP" id="MF_01186">
    <property type="entry name" value="LPS_assembly_LptE"/>
    <property type="match status" value="1"/>
</dbReference>
<dbReference type="EMBL" id="UOFN01000035">
    <property type="protein sequence ID" value="VAW74519.1"/>
    <property type="molecule type" value="Genomic_DNA"/>
</dbReference>
<evidence type="ECO:0000256" key="2">
    <source>
        <dbReference type="ARBA" id="ARBA00023136"/>
    </source>
</evidence>
<evidence type="ECO:0000313" key="4">
    <source>
        <dbReference type="EMBL" id="VAW74519.1"/>
    </source>
</evidence>
<dbReference type="PANTHER" id="PTHR38098">
    <property type="entry name" value="LPS-ASSEMBLY LIPOPROTEIN LPTE"/>
    <property type="match status" value="1"/>
</dbReference>
<protein>
    <submittedName>
        <fullName evidence="4">LPS-assembly lipoprotein LptE</fullName>
    </submittedName>
</protein>
<organism evidence="4">
    <name type="scientific">hydrothermal vent metagenome</name>
    <dbReference type="NCBI Taxonomy" id="652676"/>
    <lineage>
        <taxon>unclassified sequences</taxon>
        <taxon>metagenomes</taxon>
        <taxon>ecological metagenomes</taxon>
    </lineage>
</organism>
<evidence type="ECO:0000256" key="1">
    <source>
        <dbReference type="ARBA" id="ARBA00022729"/>
    </source>
</evidence>
<dbReference type="InterPro" id="IPR007485">
    <property type="entry name" value="LPS_assembly_LptE"/>
</dbReference>
<dbReference type="Pfam" id="PF04390">
    <property type="entry name" value="LptE"/>
    <property type="match status" value="1"/>
</dbReference>
<dbReference type="GO" id="GO:0015920">
    <property type="term" value="P:lipopolysaccharide transport"/>
    <property type="evidence" value="ECO:0007669"/>
    <property type="project" value="TreeGrafter"/>
</dbReference>
<evidence type="ECO:0000256" key="3">
    <source>
        <dbReference type="ARBA" id="ARBA00023237"/>
    </source>
</evidence>
<dbReference type="AlphaFoldDB" id="A0A3B0YJX4"/>
<keyword evidence="4" id="KW-0449">Lipoprotein</keyword>
<reference evidence="4" key="1">
    <citation type="submission" date="2018-06" db="EMBL/GenBank/DDBJ databases">
        <authorList>
            <person name="Zhirakovskaya E."/>
        </authorList>
    </citation>
    <scope>NUCLEOTIDE SEQUENCE</scope>
</reference>